<evidence type="ECO:0008006" key="4">
    <source>
        <dbReference type="Google" id="ProtNLM"/>
    </source>
</evidence>
<evidence type="ECO:0000256" key="1">
    <source>
        <dbReference type="SAM" id="MobiDB-lite"/>
    </source>
</evidence>
<proteinExistence type="predicted"/>
<protein>
    <recommendedName>
        <fullName evidence="4">Bacteriocin</fullName>
    </recommendedName>
</protein>
<keyword evidence="3" id="KW-1185">Reference proteome</keyword>
<sequence length="59" mass="6314">MSKLISTLDLLVELTTEEQQLLSGGQSGPDQPPIDDGNRDGNGLKNLTNRLSIANPIPK</sequence>
<feature type="region of interest" description="Disordered" evidence="1">
    <location>
        <begin position="19"/>
        <end position="59"/>
    </location>
</feature>
<name>A0ABR8HHM8_NOSPU</name>
<dbReference type="EMBL" id="JACJTC010000025">
    <property type="protein sequence ID" value="MBD2615341.1"/>
    <property type="molecule type" value="Genomic_DNA"/>
</dbReference>
<dbReference type="RefSeq" id="WP_190952066.1">
    <property type="nucleotide sequence ID" value="NZ_JACJTC010000025.1"/>
</dbReference>
<accession>A0ABR8HHM8</accession>
<gene>
    <name evidence="2" type="ORF">H6G94_29505</name>
</gene>
<evidence type="ECO:0000313" key="3">
    <source>
        <dbReference type="Proteomes" id="UP000606396"/>
    </source>
</evidence>
<reference evidence="2 3" key="1">
    <citation type="journal article" date="2020" name="ISME J.">
        <title>Comparative genomics reveals insights into cyanobacterial evolution and habitat adaptation.</title>
        <authorList>
            <person name="Chen M.Y."/>
            <person name="Teng W.K."/>
            <person name="Zhao L."/>
            <person name="Hu C.X."/>
            <person name="Zhou Y.K."/>
            <person name="Han B.P."/>
            <person name="Song L.R."/>
            <person name="Shu W.S."/>
        </authorList>
    </citation>
    <scope>NUCLEOTIDE SEQUENCE [LARGE SCALE GENOMIC DNA]</scope>
    <source>
        <strain evidence="2 3">FACHB-252</strain>
    </source>
</reference>
<comment type="caution">
    <text evidence="2">The sequence shown here is derived from an EMBL/GenBank/DDBJ whole genome shotgun (WGS) entry which is preliminary data.</text>
</comment>
<organism evidence="2 3">
    <name type="scientific">Nostoc punctiforme FACHB-252</name>
    <dbReference type="NCBI Taxonomy" id="1357509"/>
    <lineage>
        <taxon>Bacteria</taxon>
        <taxon>Bacillati</taxon>
        <taxon>Cyanobacteriota</taxon>
        <taxon>Cyanophyceae</taxon>
        <taxon>Nostocales</taxon>
        <taxon>Nostocaceae</taxon>
        <taxon>Nostoc</taxon>
    </lineage>
</organism>
<evidence type="ECO:0000313" key="2">
    <source>
        <dbReference type="EMBL" id="MBD2615341.1"/>
    </source>
</evidence>
<dbReference type="Proteomes" id="UP000606396">
    <property type="component" value="Unassembled WGS sequence"/>
</dbReference>